<dbReference type="InParanoid" id="A0A0C3DTY3"/>
<keyword evidence="1" id="KW-1133">Transmembrane helix</keyword>
<keyword evidence="3" id="KW-1185">Reference proteome</keyword>
<evidence type="ECO:0000313" key="3">
    <source>
        <dbReference type="Proteomes" id="UP000053989"/>
    </source>
</evidence>
<keyword evidence="1" id="KW-0472">Membrane</keyword>
<reference evidence="2 3" key="1">
    <citation type="submission" date="2014-04" db="EMBL/GenBank/DDBJ databases">
        <authorList>
            <consortium name="DOE Joint Genome Institute"/>
            <person name="Kuo A."/>
            <person name="Kohler A."/>
            <person name="Nagy L.G."/>
            <person name="Floudas D."/>
            <person name="Copeland A."/>
            <person name="Barry K.W."/>
            <person name="Cichocki N."/>
            <person name="Veneault-Fourrey C."/>
            <person name="LaButti K."/>
            <person name="Lindquist E.A."/>
            <person name="Lipzen A."/>
            <person name="Lundell T."/>
            <person name="Morin E."/>
            <person name="Murat C."/>
            <person name="Sun H."/>
            <person name="Tunlid A."/>
            <person name="Henrissat B."/>
            <person name="Grigoriev I.V."/>
            <person name="Hibbett D.S."/>
            <person name="Martin F."/>
            <person name="Nordberg H.P."/>
            <person name="Cantor M.N."/>
            <person name="Hua S.X."/>
        </authorList>
    </citation>
    <scope>NUCLEOTIDE SEQUENCE [LARGE SCALE GENOMIC DNA]</scope>
    <source>
        <strain evidence="2 3">Foug A</strain>
    </source>
</reference>
<name>A0A0C3DTY3_9AGAM</name>
<evidence type="ECO:0000313" key="2">
    <source>
        <dbReference type="EMBL" id="KIM59629.1"/>
    </source>
</evidence>
<keyword evidence="1" id="KW-0812">Transmembrane</keyword>
<dbReference type="AlphaFoldDB" id="A0A0C3DTY3"/>
<organism evidence="2 3">
    <name type="scientific">Scleroderma citrinum Foug A</name>
    <dbReference type="NCBI Taxonomy" id="1036808"/>
    <lineage>
        <taxon>Eukaryota</taxon>
        <taxon>Fungi</taxon>
        <taxon>Dikarya</taxon>
        <taxon>Basidiomycota</taxon>
        <taxon>Agaricomycotina</taxon>
        <taxon>Agaricomycetes</taxon>
        <taxon>Agaricomycetidae</taxon>
        <taxon>Boletales</taxon>
        <taxon>Sclerodermatineae</taxon>
        <taxon>Sclerodermataceae</taxon>
        <taxon>Scleroderma</taxon>
    </lineage>
</organism>
<gene>
    <name evidence="2" type="ORF">SCLCIDRAFT_1217581</name>
</gene>
<protein>
    <submittedName>
        <fullName evidence="2">Uncharacterized protein</fullName>
    </submittedName>
</protein>
<reference evidence="3" key="2">
    <citation type="submission" date="2015-01" db="EMBL/GenBank/DDBJ databases">
        <title>Evolutionary Origins and Diversification of the Mycorrhizal Mutualists.</title>
        <authorList>
            <consortium name="DOE Joint Genome Institute"/>
            <consortium name="Mycorrhizal Genomics Consortium"/>
            <person name="Kohler A."/>
            <person name="Kuo A."/>
            <person name="Nagy L.G."/>
            <person name="Floudas D."/>
            <person name="Copeland A."/>
            <person name="Barry K.W."/>
            <person name="Cichocki N."/>
            <person name="Veneault-Fourrey C."/>
            <person name="LaButti K."/>
            <person name="Lindquist E.A."/>
            <person name="Lipzen A."/>
            <person name="Lundell T."/>
            <person name="Morin E."/>
            <person name="Murat C."/>
            <person name="Riley R."/>
            <person name="Ohm R."/>
            <person name="Sun H."/>
            <person name="Tunlid A."/>
            <person name="Henrissat B."/>
            <person name="Grigoriev I.V."/>
            <person name="Hibbett D.S."/>
            <person name="Martin F."/>
        </authorList>
    </citation>
    <scope>NUCLEOTIDE SEQUENCE [LARGE SCALE GENOMIC DNA]</scope>
    <source>
        <strain evidence="3">Foug A</strain>
    </source>
</reference>
<sequence>MIQRKAQDSYELHVDGVSVKFSKAPKGIKLGDYGRSSDSEDFCCEGNIFAYLKEEGISISPMQLGVSQKGGYPGDSGHVLARTNVHASIALYKPLCLSLPSNGAVNRLLASLSSKYLITRVIQCPPDPRWLGSNTTSFCTFATPFVWRETEMLESLHRLDNEEEYLDKCTIRAHAVIFSFSVALALLLNLLGTY</sequence>
<feature type="transmembrane region" description="Helical" evidence="1">
    <location>
        <begin position="171"/>
        <end position="191"/>
    </location>
</feature>
<accession>A0A0C3DTY3</accession>
<proteinExistence type="predicted"/>
<dbReference type="EMBL" id="KN822071">
    <property type="protein sequence ID" value="KIM59629.1"/>
    <property type="molecule type" value="Genomic_DNA"/>
</dbReference>
<dbReference type="HOGENOM" id="CLU_104751_0_0_1"/>
<dbReference type="Proteomes" id="UP000053989">
    <property type="component" value="Unassembled WGS sequence"/>
</dbReference>
<evidence type="ECO:0000256" key="1">
    <source>
        <dbReference type="SAM" id="Phobius"/>
    </source>
</evidence>